<proteinExistence type="predicted"/>
<evidence type="ECO:0000313" key="1">
    <source>
        <dbReference type="EMBL" id="URE33667.1"/>
    </source>
</evidence>
<name>A0A9E7KVI3_9LILI</name>
<evidence type="ECO:0000313" key="2">
    <source>
        <dbReference type="Proteomes" id="UP001055439"/>
    </source>
</evidence>
<accession>A0A9E7KVI3</accession>
<dbReference type="Proteomes" id="UP001055439">
    <property type="component" value="Chromosome 8"/>
</dbReference>
<protein>
    <submittedName>
        <fullName evidence="1">Uncharacterized protein</fullName>
    </submittedName>
</protein>
<keyword evidence="2" id="KW-1185">Reference proteome</keyword>
<organism evidence="1 2">
    <name type="scientific">Musa troglodytarum</name>
    <name type="common">fe'i banana</name>
    <dbReference type="NCBI Taxonomy" id="320322"/>
    <lineage>
        <taxon>Eukaryota</taxon>
        <taxon>Viridiplantae</taxon>
        <taxon>Streptophyta</taxon>
        <taxon>Embryophyta</taxon>
        <taxon>Tracheophyta</taxon>
        <taxon>Spermatophyta</taxon>
        <taxon>Magnoliopsida</taxon>
        <taxon>Liliopsida</taxon>
        <taxon>Zingiberales</taxon>
        <taxon>Musaceae</taxon>
        <taxon>Musa</taxon>
    </lineage>
</organism>
<dbReference type="OrthoDB" id="784276at2759"/>
<dbReference type="EMBL" id="CP097510">
    <property type="protein sequence ID" value="URE33667.1"/>
    <property type="molecule type" value="Genomic_DNA"/>
</dbReference>
<gene>
    <name evidence="1" type="ORF">MUK42_22234</name>
</gene>
<dbReference type="AlphaFoldDB" id="A0A9E7KVI3"/>
<reference evidence="1" key="1">
    <citation type="submission" date="2022-05" db="EMBL/GenBank/DDBJ databases">
        <title>The Musa troglodytarum L. genome provides insights into the mechanism of non-climacteric behaviour and enrichment of carotenoids.</title>
        <authorList>
            <person name="Wang J."/>
        </authorList>
    </citation>
    <scope>NUCLEOTIDE SEQUENCE</scope>
    <source>
        <tissue evidence="1">Leaf</tissue>
    </source>
</reference>
<sequence length="93" mass="10690">MMREHAKTDSEIAEKAGVLRAEPVEGLPRWREDDVLPLYADPKVTAIQEAKDLKTFPLEELIGSLMTYEMTCHAHEELENPLPKNRKDMTLRT</sequence>